<dbReference type="RefSeq" id="WP_164843036.1">
    <property type="nucleotide sequence ID" value="NZ_CP120366.1"/>
</dbReference>
<reference evidence="1 2" key="1">
    <citation type="submission" date="2023-03" db="EMBL/GenBank/DDBJ databases">
        <authorList>
            <person name="Menendez E."/>
            <person name="Kaur S."/>
            <person name="Flores-Felix J.D."/>
            <person name="diCenzo G.C."/>
            <person name="Peix A."/>
            <person name="Velazquez E."/>
        </authorList>
    </citation>
    <scope>NUCLEOTIDE SEQUENCE [LARGE SCALE GENOMIC DNA]</scope>
    <source>
        <strain evidence="1 2">CCBAU 71714</strain>
        <plasmid evidence="1 2">pSkuCCBAU71714a</plasmid>
    </source>
</reference>
<geneLocation type="plasmid" evidence="1 2">
    <name>pSkuCCBAU71714a</name>
</geneLocation>
<evidence type="ECO:0000313" key="2">
    <source>
        <dbReference type="Proteomes" id="UP001233264"/>
    </source>
</evidence>
<evidence type="ECO:0000313" key="1">
    <source>
        <dbReference type="EMBL" id="WHS96637.1"/>
    </source>
</evidence>
<protein>
    <submittedName>
        <fullName evidence="1">Uncharacterized protein</fullName>
    </submittedName>
</protein>
<accession>A0ABY8TFT1</accession>
<dbReference type="Proteomes" id="UP001233264">
    <property type="component" value="Plasmid pSkuCCBAU71714a"/>
</dbReference>
<keyword evidence="1" id="KW-0614">Plasmid</keyword>
<gene>
    <name evidence="1" type="ORF">PZL22_005575</name>
</gene>
<name>A0ABY8TFT1_9HYPH</name>
<sequence>MSVKSSISLTDQQDAAARLARPRMVGGSGTAQLGRPALVEEEFAEAGSDGDDQG</sequence>
<dbReference type="EMBL" id="CP120366">
    <property type="protein sequence ID" value="WHS96637.1"/>
    <property type="molecule type" value="Genomic_DNA"/>
</dbReference>
<proteinExistence type="predicted"/>
<keyword evidence="2" id="KW-1185">Reference proteome</keyword>
<organism evidence="1 2">
    <name type="scientific">Sinorhizobium kummerowiae</name>
    <dbReference type="NCBI Taxonomy" id="158892"/>
    <lineage>
        <taxon>Bacteria</taxon>
        <taxon>Pseudomonadati</taxon>
        <taxon>Pseudomonadota</taxon>
        <taxon>Alphaproteobacteria</taxon>
        <taxon>Hyphomicrobiales</taxon>
        <taxon>Rhizobiaceae</taxon>
        <taxon>Sinorhizobium/Ensifer group</taxon>
        <taxon>Sinorhizobium</taxon>
    </lineage>
</organism>